<name>B6QSV8_TALMQ</name>
<dbReference type="HOGENOM" id="CLU_405487_0_0_1"/>
<accession>B6QSV8</accession>
<evidence type="ECO:0000313" key="2">
    <source>
        <dbReference type="EMBL" id="EEA19493.1"/>
    </source>
</evidence>
<organism evidence="2 3">
    <name type="scientific">Talaromyces marneffei (strain ATCC 18224 / CBS 334.59 / QM 7333)</name>
    <name type="common">Penicillium marneffei</name>
    <dbReference type="NCBI Taxonomy" id="441960"/>
    <lineage>
        <taxon>Eukaryota</taxon>
        <taxon>Fungi</taxon>
        <taxon>Dikarya</taxon>
        <taxon>Ascomycota</taxon>
        <taxon>Pezizomycotina</taxon>
        <taxon>Eurotiomycetes</taxon>
        <taxon>Eurotiomycetidae</taxon>
        <taxon>Eurotiales</taxon>
        <taxon>Trichocomaceae</taxon>
        <taxon>Talaromyces</taxon>
        <taxon>Talaromyces sect. Talaromyces</taxon>
    </lineage>
</organism>
<gene>
    <name evidence="2" type="ORF">PMAA_002850</name>
</gene>
<feature type="compositionally biased region" description="Basic and acidic residues" evidence="1">
    <location>
        <begin position="289"/>
        <end position="302"/>
    </location>
</feature>
<feature type="region of interest" description="Disordered" evidence="1">
    <location>
        <begin position="1"/>
        <end position="66"/>
    </location>
</feature>
<feature type="compositionally biased region" description="Polar residues" evidence="1">
    <location>
        <begin position="31"/>
        <end position="66"/>
    </location>
</feature>
<dbReference type="EMBL" id="DS995905">
    <property type="protein sequence ID" value="EEA19493.1"/>
    <property type="molecule type" value="Genomic_DNA"/>
</dbReference>
<sequence>MSWNRLSNSYLSPGYSHRSRPPRTRSSSASFTDTMSNAMQRELSQSSHVTESSQTPSSIHSNIGTSITSFPPPNLSYIQNESEAFYWSRPHIAVEDHSTFTSVDHRLLPLEAPLPQPTPDVNDPLLNIEANIPDPSALLELIIDRLRQEFATHPNQTTYALSLAQTHLGTDAIRRLIAPRVVLPRSPLPPSTPSAISPIHRGNSTSQRDAYLCKLCPSAVRITSRGAFKRHVNEKHEAKSMFLYLTERELVMAEPSKCVLCETDTWMNHIPPFPSWDIWFAGIADHCRIDENPEDEPKKEPDTPTDQGDGDAGGNSGFLFPNLTFTPGSSAGSASLFQGPLASDSVFTGWRVNSLTQQAEDDEKKIRKPSAAKTWSNKNSFDLSDISKELCELSSNDHPSRSKPSSSRIESIEVTQQWAPKDIMFISNIIQELDVVTLVFSINRISLRLNEKLQGTKSEDNARVTIDPLILGEKTLYRIHYDHSISHQILARHLRRCHNSLNAIQWELSSPSMVPAAATTTGQQVRRRKRLSSLWARLRAVSFVLSLQKEVAVNDNHVSSSPHPSNIKKQLASSKPGRPGSTTSSFTSEALGSLYNLAQKHLSIDFGDDTYDDPKKDNLKSYYSRSPSVNSPLGIFSFLQSLTAVISNPQPSLMESYDMTDLYGLLHRSITNISTTSF</sequence>
<evidence type="ECO:0000313" key="3">
    <source>
        <dbReference type="Proteomes" id="UP000001294"/>
    </source>
</evidence>
<dbReference type="AlphaFoldDB" id="B6QSV8"/>
<dbReference type="VEuPathDB" id="FungiDB:PMAA_002850"/>
<keyword evidence="3" id="KW-1185">Reference proteome</keyword>
<feature type="region of interest" description="Disordered" evidence="1">
    <location>
        <begin position="289"/>
        <end position="318"/>
    </location>
</feature>
<dbReference type="OrthoDB" id="4225375at2759"/>
<feature type="compositionally biased region" description="Polar residues" evidence="1">
    <location>
        <begin position="1"/>
        <end position="11"/>
    </location>
</feature>
<feature type="region of interest" description="Disordered" evidence="1">
    <location>
        <begin position="555"/>
        <end position="585"/>
    </location>
</feature>
<feature type="compositionally biased region" description="Polar residues" evidence="1">
    <location>
        <begin position="556"/>
        <end position="573"/>
    </location>
</feature>
<protein>
    <submittedName>
        <fullName evidence="2">Uncharacterized protein</fullName>
    </submittedName>
</protein>
<dbReference type="Proteomes" id="UP000001294">
    <property type="component" value="Unassembled WGS sequence"/>
</dbReference>
<proteinExistence type="predicted"/>
<reference evidence="3" key="1">
    <citation type="journal article" date="2015" name="Genome Announc.">
        <title>Genome sequence of the AIDS-associated pathogen Penicillium marneffei (ATCC18224) and its near taxonomic relative Talaromyces stipitatus (ATCC10500).</title>
        <authorList>
            <person name="Nierman W.C."/>
            <person name="Fedorova-Abrams N.D."/>
            <person name="Andrianopoulos A."/>
        </authorList>
    </citation>
    <scope>NUCLEOTIDE SEQUENCE [LARGE SCALE GENOMIC DNA]</scope>
    <source>
        <strain evidence="3">ATCC 18224 / CBS 334.59 / QM 7333</strain>
    </source>
</reference>
<evidence type="ECO:0000256" key="1">
    <source>
        <dbReference type="SAM" id="MobiDB-lite"/>
    </source>
</evidence>